<evidence type="ECO:0000313" key="7">
    <source>
        <dbReference type="EMBL" id="CAB3778568.1"/>
    </source>
</evidence>
<dbReference type="Gene3D" id="3.90.1210.10">
    <property type="entry name" value="Antifreeze-like/N-acetylneuraminic acid synthase C-terminal domain"/>
    <property type="match status" value="1"/>
</dbReference>
<dbReference type="NCBIfam" id="TIGR03170">
    <property type="entry name" value="flgA_cterm"/>
    <property type="match status" value="1"/>
</dbReference>
<proteinExistence type="predicted"/>
<dbReference type="CDD" id="cd11614">
    <property type="entry name" value="SAF_CpaB_FlgA_like"/>
    <property type="match status" value="1"/>
</dbReference>
<organism evidence="7 8">
    <name type="scientific">Pararobbsia alpina</name>
    <dbReference type="NCBI Taxonomy" id="621374"/>
    <lineage>
        <taxon>Bacteria</taxon>
        <taxon>Pseudomonadati</taxon>
        <taxon>Pseudomonadota</taxon>
        <taxon>Betaproteobacteria</taxon>
        <taxon>Burkholderiales</taxon>
        <taxon>Burkholderiaceae</taxon>
        <taxon>Pararobbsia</taxon>
    </lineage>
</organism>
<dbReference type="EMBL" id="CADIKM010000002">
    <property type="protein sequence ID" value="CAB3778568.1"/>
    <property type="molecule type" value="Genomic_DNA"/>
</dbReference>
<dbReference type="InterPro" id="IPR039246">
    <property type="entry name" value="Flagellar_FlgA"/>
</dbReference>
<evidence type="ECO:0000256" key="2">
    <source>
        <dbReference type="ARBA" id="ARBA00022729"/>
    </source>
</evidence>
<gene>
    <name evidence="7" type="ORF">LMG28138_00515</name>
</gene>
<dbReference type="Pfam" id="PF13144">
    <property type="entry name" value="ChapFlgA"/>
    <property type="match status" value="1"/>
</dbReference>
<keyword evidence="2 5" id="KW-0732">Signal</keyword>
<dbReference type="Proteomes" id="UP000494115">
    <property type="component" value="Unassembled WGS sequence"/>
</dbReference>
<evidence type="ECO:0000256" key="5">
    <source>
        <dbReference type="SAM" id="SignalP"/>
    </source>
</evidence>
<dbReference type="InterPro" id="IPR017585">
    <property type="entry name" value="SAF_FlgA"/>
</dbReference>
<dbReference type="GO" id="GO:0042597">
    <property type="term" value="C:periplasmic space"/>
    <property type="evidence" value="ECO:0007669"/>
    <property type="project" value="UniProtKB-SubCell"/>
</dbReference>
<dbReference type="PANTHER" id="PTHR36307:SF1">
    <property type="entry name" value="FLAGELLA BASAL BODY P-RING FORMATION PROTEIN FLGA"/>
    <property type="match status" value="1"/>
</dbReference>
<dbReference type="Gene3D" id="2.30.30.760">
    <property type="match status" value="1"/>
</dbReference>
<feature type="compositionally biased region" description="Low complexity" evidence="4">
    <location>
        <begin position="46"/>
        <end position="66"/>
    </location>
</feature>
<dbReference type="SMART" id="SM00858">
    <property type="entry name" value="SAF"/>
    <property type="match status" value="1"/>
</dbReference>
<sequence>MSSTAARYAGVLARALLLPLSMLLPLAASAQAAAGQDSPDGMIMIPGNGEPAAGAPHGAAPGKLPGTSQGMSSAGSPHGMAAPARAVDADAVFENAARNAQIVIPGNGEAGAQASALSQAPRPIQNSRGDVNVATINPAADRLSSQFANSAPTSAVAPAANAATRDTRPTAPTEATRTEGEPRLHPAVSAQLAEHSTEAAAPRSALLQLQKQAATELGQDAAAPGAAAGAAPNRTLSLAGAPTARSMPALQTIPAGPILGAVKPAGSRLESVVVNTPATDPAAGARDTVQPVTIASNVAQAQSRSARNIAVNVATTVPANAPPIAHSVTVAAPPAVVALAAAASTQPGKQDPTVIMKTAEDFLRQQAAGLPGRVTLTIAPIAPRGLAACDNLQAFMAPGAPMWGRTTVGVRCTGEKPWTIYALARVSVQATYYVAGRSISPGDVIQMVDLVPREGDLSVMPRAIVTDPSQVVGAVAENRISAGFPLRSDLIRSPQAIQLGQTVKVIAQGDGFSISADGNAMNNASPGQQVRVKMSGGQMVVGTASGKGVVQIPM</sequence>
<evidence type="ECO:0000256" key="3">
    <source>
        <dbReference type="ARBA" id="ARBA00022764"/>
    </source>
</evidence>
<dbReference type="Pfam" id="PF17656">
    <property type="entry name" value="ChapFlgA_N"/>
    <property type="match status" value="1"/>
</dbReference>
<keyword evidence="3" id="KW-0574">Periplasm</keyword>
<protein>
    <recommendedName>
        <fullName evidence="6">SAF domain-containing protein</fullName>
    </recommendedName>
</protein>
<evidence type="ECO:0000256" key="4">
    <source>
        <dbReference type="SAM" id="MobiDB-lite"/>
    </source>
</evidence>
<dbReference type="RefSeq" id="WP_175103077.1">
    <property type="nucleotide sequence ID" value="NZ_CADIKM010000002.1"/>
</dbReference>
<evidence type="ECO:0000256" key="1">
    <source>
        <dbReference type="ARBA" id="ARBA00004418"/>
    </source>
</evidence>
<feature type="region of interest" description="Disordered" evidence="4">
    <location>
        <begin position="149"/>
        <end position="184"/>
    </location>
</feature>
<feature type="signal peptide" evidence="5">
    <location>
        <begin position="1"/>
        <end position="30"/>
    </location>
</feature>
<name>A0A6S7AUK8_9BURK</name>
<dbReference type="AlphaFoldDB" id="A0A6S7AUK8"/>
<dbReference type="PANTHER" id="PTHR36307">
    <property type="entry name" value="FLAGELLA BASAL BODY P-RING FORMATION PROTEIN FLGA"/>
    <property type="match status" value="1"/>
</dbReference>
<accession>A0A6S7AUK8</accession>
<dbReference type="InterPro" id="IPR041231">
    <property type="entry name" value="FlgA_N"/>
</dbReference>
<evidence type="ECO:0000259" key="6">
    <source>
        <dbReference type="SMART" id="SM00858"/>
    </source>
</evidence>
<keyword evidence="8" id="KW-1185">Reference proteome</keyword>
<dbReference type="InterPro" id="IPR013974">
    <property type="entry name" value="SAF"/>
</dbReference>
<comment type="subcellular location">
    <subcellularLocation>
        <location evidence="1">Periplasm</location>
    </subcellularLocation>
</comment>
<feature type="region of interest" description="Disordered" evidence="4">
    <location>
        <begin position="39"/>
        <end position="82"/>
    </location>
</feature>
<feature type="compositionally biased region" description="Low complexity" evidence="4">
    <location>
        <begin position="149"/>
        <end position="175"/>
    </location>
</feature>
<reference evidence="7 8" key="1">
    <citation type="submission" date="2020-04" db="EMBL/GenBank/DDBJ databases">
        <authorList>
            <person name="De Canck E."/>
        </authorList>
    </citation>
    <scope>NUCLEOTIDE SEQUENCE [LARGE SCALE GENOMIC DNA]</scope>
    <source>
        <strain evidence="7 8">LMG 28138</strain>
    </source>
</reference>
<feature type="chain" id="PRO_5028843032" description="SAF domain-containing protein" evidence="5">
    <location>
        <begin position="31"/>
        <end position="554"/>
    </location>
</feature>
<evidence type="ECO:0000313" key="8">
    <source>
        <dbReference type="Proteomes" id="UP000494115"/>
    </source>
</evidence>
<dbReference type="GO" id="GO:0044780">
    <property type="term" value="P:bacterial-type flagellum assembly"/>
    <property type="evidence" value="ECO:0007669"/>
    <property type="project" value="InterPro"/>
</dbReference>
<feature type="domain" description="SAF" evidence="6">
    <location>
        <begin position="430"/>
        <end position="492"/>
    </location>
</feature>